<accession>A0AAU7QUG7</accession>
<protein>
    <recommendedName>
        <fullName evidence="1">DUF3846 domain-containing protein</fullName>
    </recommendedName>
</protein>
<dbReference type="Pfam" id="PF12957">
    <property type="entry name" value="DUF3846"/>
    <property type="match status" value="1"/>
</dbReference>
<evidence type="ECO:0000259" key="1">
    <source>
        <dbReference type="Pfam" id="PF12957"/>
    </source>
</evidence>
<dbReference type="RefSeq" id="WP_349876334.1">
    <property type="nucleotide sequence ID" value="NZ_CP157974.1"/>
</dbReference>
<proteinExistence type="predicted"/>
<feature type="domain" description="DUF3846" evidence="1">
    <location>
        <begin position="31"/>
        <end position="110"/>
    </location>
</feature>
<evidence type="ECO:0000313" key="2">
    <source>
        <dbReference type="EMBL" id="XBT79843.1"/>
    </source>
</evidence>
<sequence>MARSALTFIVVAEDGTSHEHHTRLRAGTVDELLRRAVGGRLKPIPIGIPDLYAWCDEASPSTGRRPNPVASLLIARLGGGRPPLVGPVIVTGRHGTTAISLTADQVDAVLAALTGCR</sequence>
<organism evidence="2">
    <name type="scientific">Micromonospora sp. HUAS YX12</name>
    <dbReference type="NCBI Taxonomy" id="3156396"/>
    <lineage>
        <taxon>Bacteria</taxon>
        <taxon>Bacillati</taxon>
        <taxon>Actinomycetota</taxon>
        <taxon>Actinomycetes</taxon>
        <taxon>Micromonosporales</taxon>
        <taxon>Micromonosporaceae</taxon>
        <taxon>Micromonospora</taxon>
    </lineage>
</organism>
<dbReference type="AlphaFoldDB" id="A0AAU7QUG7"/>
<reference evidence="2" key="1">
    <citation type="submission" date="2024-06" db="EMBL/GenBank/DDBJ databases">
        <title>Micromonospora sp. strain HUAS YX12 genome sequences.</title>
        <authorList>
            <person name="Mo P."/>
        </authorList>
    </citation>
    <scope>NUCLEOTIDE SEQUENCE</scope>
    <source>
        <strain evidence="2">HUAS YX12</strain>
    </source>
</reference>
<dbReference type="InterPro" id="IPR024559">
    <property type="entry name" value="DUF3846"/>
</dbReference>
<dbReference type="EMBL" id="CP157974">
    <property type="protein sequence ID" value="XBT79843.1"/>
    <property type="molecule type" value="Genomic_DNA"/>
</dbReference>
<name>A0AAU7QUG7_9ACTN</name>
<gene>
    <name evidence="2" type="ORF">ABIH81_19515</name>
</gene>